<evidence type="ECO:0000256" key="7">
    <source>
        <dbReference type="ARBA" id="ARBA00035120"/>
    </source>
</evidence>
<keyword evidence="12" id="KW-1185">Reference proteome</keyword>
<dbReference type="Pfam" id="PF02537">
    <property type="entry name" value="CRCB"/>
    <property type="match status" value="1"/>
</dbReference>
<protein>
    <recommendedName>
        <fullName evidence="10">Fluoride-specific ion channel FluC</fullName>
    </recommendedName>
</protein>
<dbReference type="NCBIfam" id="TIGR00494">
    <property type="entry name" value="crcB"/>
    <property type="match status" value="1"/>
</dbReference>
<feature type="transmembrane region" description="Helical" evidence="10">
    <location>
        <begin position="31"/>
        <end position="51"/>
    </location>
</feature>
<keyword evidence="4 10" id="KW-1133">Transmembrane helix</keyword>
<dbReference type="PANTHER" id="PTHR28259:SF1">
    <property type="entry name" value="FLUORIDE EXPORT PROTEIN 1-RELATED"/>
    <property type="match status" value="1"/>
</dbReference>
<dbReference type="RefSeq" id="WP_066394411.1">
    <property type="nucleotide sequence ID" value="NZ_JAGIKZ010000001.1"/>
</dbReference>
<keyword evidence="6 10" id="KW-0407">Ion channel</keyword>
<evidence type="ECO:0000256" key="4">
    <source>
        <dbReference type="ARBA" id="ARBA00022989"/>
    </source>
</evidence>
<evidence type="ECO:0000313" key="11">
    <source>
        <dbReference type="EMBL" id="MBP2239744.1"/>
    </source>
</evidence>
<evidence type="ECO:0000256" key="5">
    <source>
        <dbReference type="ARBA" id="ARBA00023136"/>
    </source>
</evidence>
<comment type="subcellular location">
    <subcellularLocation>
        <location evidence="1 10">Cell membrane</location>
        <topology evidence="1 10">Multi-pass membrane protein</topology>
    </subcellularLocation>
</comment>
<reference evidence="11 12" key="1">
    <citation type="submission" date="2021-03" db="EMBL/GenBank/DDBJ databases">
        <title>Genomic Encyclopedia of Type Strains, Phase IV (KMG-IV): sequencing the most valuable type-strain genomes for metagenomic binning, comparative biology and taxonomic classification.</title>
        <authorList>
            <person name="Goeker M."/>
        </authorList>
    </citation>
    <scope>NUCLEOTIDE SEQUENCE [LARGE SCALE GENOMIC DNA]</scope>
    <source>
        <strain evidence="11 12">DSM 26675</strain>
    </source>
</reference>
<evidence type="ECO:0000256" key="3">
    <source>
        <dbReference type="ARBA" id="ARBA00022692"/>
    </source>
</evidence>
<keyword evidence="3 10" id="KW-0812">Transmembrane</keyword>
<name>A0ABS4RBN3_9BACI</name>
<evidence type="ECO:0000313" key="12">
    <source>
        <dbReference type="Proteomes" id="UP001519293"/>
    </source>
</evidence>
<comment type="caution">
    <text evidence="11">The sequence shown here is derived from an EMBL/GenBank/DDBJ whole genome shotgun (WGS) entry which is preliminary data.</text>
</comment>
<keyword evidence="10" id="KW-0915">Sodium</keyword>
<comment type="function">
    <text evidence="9 10">Fluoride-specific ion channel. Important for reducing fluoride concentration in the cell, thus reducing its toxicity.</text>
</comment>
<comment type="catalytic activity">
    <reaction evidence="8">
        <text>fluoride(in) = fluoride(out)</text>
        <dbReference type="Rhea" id="RHEA:76159"/>
        <dbReference type="ChEBI" id="CHEBI:17051"/>
    </reaction>
    <physiologicalReaction direction="left-to-right" evidence="8">
        <dbReference type="Rhea" id="RHEA:76160"/>
    </physiologicalReaction>
</comment>
<evidence type="ECO:0000256" key="2">
    <source>
        <dbReference type="ARBA" id="ARBA00022475"/>
    </source>
</evidence>
<dbReference type="PANTHER" id="PTHR28259">
    <property type="entry name" value="FLUORIDE EXPORT PROTEIN 1-RELATED"/>
    <property type="match status" value="1"/>
</dbReference>
<evidence type="ECO:0000256" key="8">
    <source>
        <dbReference type="ARBA" id="ARBA00035585"/>
    </source>
</evidence>
<keyword evidence="10" id="KW-0406">Ion transport</keyword>
<keyword evidence="5 10" id="KW-0472">Membrane</keyword>
<accession>A0ABS4RBN3</accession>
<comment type="activity regulation">
    <text evidence="10">Na(+) is not transported, but it plays an essential structural role and its presence is essential for fluoride channel function.</text>
</comment>
<feature type="transmembrane region" description="Helical" evidence="10">
    <location>
        <begin position="94"/>
        <end position="118"/>
    </location>
</feature>
<feature type="transmembrane region" description="Helical" evidence="10">
    <location>
        <begin position="63"/>
        <end position="82"/>
    </location>
</feature>
<comment type="similarity">
    <text evidence="7 10">Belongs to the fluoride channel Fluc/FEX (TC 1.A.43) family.</text>
</comment>
<gene>
    <name evidence="10" type="primary">fluC</name>
    <name evidence="10" type="synonym">crcB</name>
    <name evidence="11" type="ORF">J2Z40_000297</name>
</gene>
<keyword evidence="10" id="KW-0813">Transport</keyword>
<dbReference type="InterPro" id="IPR003691">
    <property type="entry name" value="FluC"/>
</dbReference>
<dbReference type="HAMAP" id="MF_00454">
    <property type="entry name" value="FluC"/>
    <property type="match status" value="1"/>
</dbReference>
<feature type="binding site" evidence="10">
    <location>
        <position position="74"/>
    </location>
    <ligand>
        <name>Na(+)</name>
        <dbReference type="ChEBI" id="CHEBI:29101"/>
        <note>structural</note>
    </ligand>
</feature>
<evidence type="ECO:0000256" key="1">
    <source>
        <dbReference type="ARBA" id="ARBA00004651"/>
    </source>
</evidence>
<feature type="binding site" evidence="10">
    <location>
        <position position="77"/>
    </location>
    <ligand>
        <name>Na(+)</name>
        <dbReference type="ChEBI" id="CHEBI:29101"/>
        <note>structural</note>
    </ligand>
</feature>
<dbReference type="Proteomes" id="UP001519293">
    <property type="component" value="Unassembled WGS sequence"/>
</dbReference>
<sequence>MAYFLIGIGGMFGSILRYSFSFFNDSFKGDSFPFGTLIANILGAFLLGYFTRKMRQKKQLNQNLILFISTGLLGSFTTFSALSLETVILFQSGAYFYAFLYVMISMIGGLAAASIGYFDIRRGGKV</sequence>
<proteinExistence type="inferred from homology"/>
<dbReference type="EMBL" id="JAGIKZ010000001">
    <property type="protein sequence ID" value="MBP2239744.1"/>
    <property type="molecule type" value="Genomic_DNA"/>
</dbReference>
<organism evidence="11 12">
    <name type="scientific">Cytobacillus eiseniae</name>
    <dbReference type="NCBI Taxonomy" id="762947"/>
    <lineage>
        <taxon>Bacteria</taxon>
        <taxon>Bacillati</taxon>
        <taxon>Bacillota</taxon>
        <taxon>Bacilli</taxon>
        <taxon>Bacillales</taxon>
        <taxon>Bacillaceae</taxon>
        <taxon>Cytobacillus</taxon>
    </lineage>
</organism>
<evidence type="ECO:0000256" key="9">
    <source>
        <dbReference type="ARBA" id="ARBA00049940"/>
    </source>
</evidence>
<keyword evidence="2 10" id="KW-1003">Cell membrane</keyword>
<evidence type="ECO:0000256" key="10">
    <source>
        <dbReference type="HAMAP-Rule" id="MF_00454"/>
    </source>
</evidence>
<evidence type="ECO:0000256" key="6">
    <source>
        <dbReference type="ARBA" id="ARBA00023303"/>
    </source>
</evidence>
<keyword evidence="10" id="KW-0479">Metal-binding</keyword>